<evidence type="ECO:0000256" key="3">
    <source>
        <dbReference type="SAM" id="SignalP"/>
    </source>
</evidence>
<dbReference type="AlphaFoldDB" id="A0A0W0WS18"/>
<dbReference type="InterPro" id="IPR001638">
    <property type="entry name" value="Solute-binding_3/MltF_N"/>
</dbReference>
<evidence type="ECO:0000313" key="5">
    <source>
        <dbReference type="EMBL" id="KTD35087.1"/>
    </source>
</evidence>
<keyword evidence="6" id="KW-1185">Reference proteome</keyword>
<dbReference type="OrthoDB" id="9768183at2"/>
<dbReference type="Proteomes" id="UP000054725">
    <property type="component" value="Unassembled WGS sequence"/>
</dbReference>
<dbReference type="GO" id="GO:0004664">
    <property type="term" value="F:prephenate dehydratase activity"/>
    <property type="evidence" value="ECO:0007669"/>
    <property type="project" value="UniProtKB-EC"/>
</dbReference>
<dbReference type="PATRIC" id="fig|45070.6.peg.2083"/>
<dbReference type="PANTHER" id="PTHR35936">
    <property type="entry name" value="MEMBRANE-BOUND LYTIC MUREIN TRANSGLYCOSYLASE F"/>
    <property type="match status" value="1"/>
</dbReference>
<evidence type="ECO:0000256" key="1">
    <source>
        <dbReference type="ARBA" id="ARBA00010333"/>
    </source>
</evidence>
<feature type="signal peptide" evidence="3">
    <location>
        <begin position="1"/>
        <end position="20"/>
    </location>
</feature>
<feature type="chain" id="PRO_5006915731" evidence="3">
    <location>
        <begin position="21"/>
        <end position="246"/>
    </location>
</feature>
<dbReference type="RefSeq" id="WP_058504987.1">
    <property type="nucleotide sequence ID" value="NZ_CAAAIF010000010.1"/>
</dbReference>
<name>A0A0W0WS18_9GAMM</name>
<evidence type="ECO:0000259" key="4">
    <source>
        <dbReference type="SMART" id="SM00062"/>
    </source>
</evidence>
<dbReference type="EC" id="4.2.1.51" evidence="5"/>
<comment type="caution">
    <text evidence="5">The sequence shown here is derived from an EMBL/GenBank/DDBJ whole genome shotgun (WGS) entry which is preliminary data.</text>
</comment>
<dbReference type="Pfam" id="PF00497">
    <property type="entry name" value="SBP_bac_3"/>
    <property type="match status" value="1"/>
</dbReference>
<organism evidence="5 6">
    <name type="scientific">Legionella nautarum</name>
    <dbReference type="NCBI Taxonomy" id="45070"/>
    <lineage>
        <taxon>Bacteria</taxon>
        <taxon>Pseudomonadati</taxon>
        <taxon>Pseudomonadota</taxon>
        <taxon>Gammaproteobacteria</taxon>
        <taxon>Legionellales</taxon>
        <taxon>Legionellaceae</taxon>
        <taxon>Legionella</taxon>
    </lineage>
</organism>
<dbReference type="SMART" id="SM00062">
    <property type="entry name" value="PBPb"/>
    <property type="match status" value="1"/>
</dbReference>
<dbReference type="Gene3D" id="3.40.190.10">
    <property type="entry name" value="Periplasmic binding protein-like II"/>
    <property type="match status" value="2"/>
</dbReference>
<dbReference type="EMBL" id="LNYO01000017">
    <property type="protein sequence ID" value="KTD35087.1"/>
    <property type="molecule type" value="Genomic_DNA"/>
</dbReference>
<dbReference type="SUPFAM" id="SSF53850">
    <property type="entry name" value="Periplasmic binding protein-like II"/>
    <property type="match status" value="1"/>
</dbReference>
<gene>
    <name evidence="5" type="ORF">Lnau_1977</name>
</gene>
<keyword evidence="5" id="KW-0456">Lyase</keyword>
<evidence type="ECO:0000256" key="2">
    <source>
        <dbReference type="ARBA" id="ARBA00022729"/>
    </source>
</evidence>
<protein>
    <submittedName>
        <fullName evidence="5">Glutamine-binding periplasmic protein</fullName>
        <ecNumber evidence="5">4.2.1.51</ecNumber>
    </submittedName>
</protein>
<accession>A0A0W0WS18</accession>
<sequence>MLKRLIFIVFAYLVSLELHAATETVHIAHQSNYPPFIYVKNGRSVGLIVDILNTAAAKQKINIKFIPVPFAQVQKALNDGRAEAIVPLAVTTERQKSYDFSLPLVKTGGAFFVRKSESTPLNLAALAGKIVVTPKTGPYAAYIEETAPAINLVITENYETSFNYIVSGKADAAALNFQVGKAMINQSYASKITVPKKMFAEFPLALAFKKGQNTKLLHRLNAGLATIRADGTLKWLYKKWKLNPIG</sequence>
<reference evidence="5 6" key="1">
    <citation type="submission" date="2015-11" db="EMBL/GenBank/DDBJ databases">
        <title>Genomic analysis of 38 Legionella species identifies large and diverse effector repertoires.</title>
        <authorList>
            <person name="Burstein D."/>
            <person name="Amaro F."/>
            <person name="Zusman T."/>
            <person name="Lifshitz Z."/>
            <person name="Cohen O."/>
            <person name="Gilbert J.A."/>
            <person name="Pupko T."/>
            <person name="Shuman H.A."/>
            <person name="Segal G."/>
        </authorList>
    </citation>
    <scope>NUCLEOTIDE SEQUENCE [LARGE SCALE GENOMIC DNA]</scope>
    <source>
        <strain evidence="5 6">ATCC 49506</strain>
    </source>
</reference>
<dbReference type="PANTHER" id="PTHR35936:SF25">
    <property type="entry name" value="ABC TRANSPORTER SUBSTRATE-BINDING PROTEIN"/>
    <property type="match status" value="1"/>
</dbReference>
<keyword evidence="2 3" id="KW-0732">Signal</keyword>
<dbReference type="STRING" id="45070.Lnau_1977"/>
<feature type="domain" description="Solute-binding protein family 3/N-terminal" evidence="4">
    <location>
        <begin position="24"/>
        <end position="244"/>
    </location>
</feature>
<comment type="similarity">
    <text evidence="1">Belongs to the bacterial solute-binding protein 3 family.</text>
</comment>
<evidence type="ECO:0000313" key="6">
    <source>
        <dbReference type="Proteomes" id="UP000054725"/>
    </source>
</evidence>
<proteinExistence type="inferred from homology"/>